<keyword evidence="7" id="KW-1185">Reference proteome</keyword>
<keyword evidence="3" id="KW-0560">Oxidoreductase</keyword>
<evidence type="ECO:0000256" key="1">
    <source>
        <dbReference type="ARBA" id="ARBA00006787"/>
    </source>
</evidence>
<dbReference type="InterPro" id="IPR004294">
    <property type="entry name" value="Carotenoid_Oase"/>
</dbReference>
<feature type="binding site" evidence="5">
    <location>
        <position position="263"/>
    </location>
    <ligand>
        <name>Fe cation</name>
        <dbReference type="ChEBI" id="CHEBI:24875"/>
        <note>catalytic</note>
    </ligand>
</feature>
<dbReference type="GO" id="GO:0010436">
    <property type="term" value="F:carotenoid dioxygenase activity"/>
    <property type="evidence" value="ECO:0007669"/>
    <property type="project" value="TreeGrafter"/>
</dbReference>
<evidence type="ECO:0000256" key="3">
    <source>
        <dbReference type="ARBA" id="ARBA00023002"/>
    </source>
</evidence>
<accession>A0A1B8GJG8</accession>
<sequence length="542" mass="59866">MVASSEHFQGWPNEAAFQADGYQHTPVKLSVKGLIPSYAAGTLYRTGPSQYIVKDTPKGDFKIDHWFDGFSSIHRFELTLSADGSVEVTYNSRQNVDALVEKIRSTGNYDQLTFGQKRDPCDGLFKKMKTVFTAVSRGPTPEENNIGVTIAPDVPGINGNSSDGKSRFKTLTAFTDNASYKQFDPETLEPLGVADQSSLHPALAGPLSAAHANYDPVNGDVLNHNLTFGRNSIYRVFKTSRATGKTEILATISGPDIKPAYIHSSFLTENFMVLGIWSSHIASNGLGILWQRNIVDSISRFDPARKSIWLVVDRKHGRGLVAKFTSPACFMFHSSNAWEETAADGTTSIVCDHVEYENLDIIHRFYFENFLSTSSKAGEFIKTHRETVKPHFARYRLAGIPTTEKPARITTSTAERILTIDGPLLGEFPTINPDYATRPNRFLYTIVDSGKSSYFDSIAKTDLETKKSVFWTQDHHTPGEAIFVPNPEGKSEDDGVLLVVNYDGNTGKSYLLCLDAKDLSEMGRADVDGVVPAGFHGRHTKL</sequence>
<evidence type="ECO:0000256" key="5">
    <source>
        <dbReference type="PIRSR" id="PIRSR604294-1"/>
    </source>
</evidence>
<dbReference type="AlphaFoldDB" id="A0A1B8GJG8"/>
<dbReference type="Pfam" id="PF03055">
    <property type="entry name" value="RPE65"/>
    <property type="match status" value="1"/>
</dbReference>
<feature type="binding site" evidence="5">
    <location>
        <position position="211"/>
    </location>
    <ligand>
        <name>Fe cation</name>
        <dbReference type="ChEBI" id="CHEBI:24875"/>
        <note>catalytic</note>
    </ligand>
</feature>
<protein>
    <recommendedName>
        <fullName evidence="8">Dioxygenase</fullName>
    </recommendedName>
</protein>
<dbReference type="PANTHER" id="PTHR10543:SF24">
    <property type="entry name" value="CAROTENOID ISOMEROOXYGENASE"/>
    <property type="match status" value="1"/>
</dbReference>
<evidence type="ECO:0000313" key="7">
    <source>
        <dbReference type="Proteomes" id="UP000091956"/>
    </source>
</evidence>
<keyword evidence="2 5" id="KW-0479">Metal-binding</keyword>
<reference evidence="7" key="2">
    <citation type="journal article" date="2018" name="Nat. Commun.">
        <title>Extreme sensitivity to ultraviolet light in the fungal pathogen causing white-nose syndrome of bats.</title>
        <authorList>
            <person name="Palmer J.M."/>
            <person name="Drees K.P."/>
            <person name="Foster J.T."/>
            <person name="Lindner D.L."/>
        </authorList>
    </citation>
    <scope>NUCLEOTIDE SEQUENCE [LARGE SCALE GENOMIC DNA]</scope>
    <source>
        <strain evidence="7">UAMH 10579</strain>
    </source>
</reference>
<dbReference type="RefSeq" id="XP_018129692.1">
    <property type="nucleotide sequence ID" value="XM_018275460.2"/>
</dbReference>
<comment type="similarity">
    <text evidence="1">Belongs to the carotenoid oxygenase family.</text>
</comment>
<proteinExistence type="inferred from homology"/>
<gene>
    <name evidence="6" type="ORF">VE01_06004</name>
</gene>
<dbReference type="PANTHER" id="PTHR10543">
    <property type="entry name" value="BETA-CAROTENE DIOXYGENASE"/>
    <property type="match status" value="1"/>
</dbReference>
<dbReference type="GO" id="GO:0016121">
    <property type="term" value="P:carotene catabolic process"/>
    <property type="evidence" value="ECO:0007669"/>
    <property type="project" value="TreeGrafter"/>
</dbReference>
<dbReference type="STRING" id="342668.A0A1B8GJG8"/>
<dbReference type="OrthoDB" id="407010at2759"/>
<dbReference type="GO" id="GO:0046872">
    <property type="term" value="F:metal ion binding"/>
    <property type="evidence" value="ECO:0007669"/>
    <property type="project" value="UniProtKB-KW"/>
</dbReference>
<name>A0A1B8GJG8_9PEZI</name>
<feature type="binding site" evidence="5">
    <location>
        <position position="333"/>
    </location>
    <ligand>
        <name>Fe cation</name>
        <dbReference type="ChEBI" id="CHEBI:24875"/>
        <note>catalytic</note>
    </ligand>
</feature>
<evidence type="ECO:0000256" key="4">
    <source>
        <dbReference type="ARBA" id="ARBA00023004"/>
    </source>
</evidence>
<evidence type="ECO:0008006" key="8">
    <source>
        <dbReference type="Google" id="ProtNLM"/>
    </source>
</evidence>
<comment type="cofactor">
    <cofactor evidence="5">
        <name>Fe(2+)</name>
        <dbReference type="ChEBI" id="CHEBI:29033"/>
    </cofactor>
    <text evidence="5">Binds 1 Fe(2+) ion per subunit.</text>
</comment>
<dbReference type="Proteomes" id="UP000091956">
    <property type="component" value="Unassembled WGS sequence"/>
</dbReference>
<evidence type="ECO:0000313" key="6">
    <source>
        <dbReference type="EMBL" id="OBT95959.1"/>
    </source>
</evidence>
<feature type="binding site" evidence="5">
    <location>
        <position position="536"/>
    </location>
    <ligand>
        <name>Fe cation</name>
        <dbReference type="ChEBI" id="CHEBI:24875"/>
        <note>catalytic</note>
    </ligand>
</feature>
<dbReference type="GeneID" id="28839390"/>
<reference evidence="6 7" key="1">
    <citation type="submission" date="2016-03" db="EMBL/GenBank/DDBJ databases">
        <title>Comparative genomics of Pseudogymnoascus destructans, the fungus causing white-nose syndrome of bats.</title>
        <authorList>
            <person name="Palmer J.M."/>
            <person name="Drees K.P."/>
            <person name="Foster J.T."/>
            <person name="Lindner D.L."/>
        </authorList>
    </citation>
    <scope>NUCLEOTIDE SEQUENCE [LARGE SCALE GENOMIC DNA]</scope>
    <source>
        <strain evidence="6 7">UAMH 10579</strain>
    </source>
</reference>
<organism evidence="6 7">
    <name type="scientific">Pseudogymnoascus verrucosus</name>
    <dbReference type="NCBI Taxonomy" id="342668"/>
    <lineage>
        <taxon>Eukaryota</taxon>
        <taxon>Fungi</taxon>
        <taxon>Dikarya</taxon>
        <taxon>Ascomycota</taxon>
        <taxon>Pezizomycotina</taxon>
        <taxon>Leotiomycetes</taxon>
        <taxon>Thelebolales</taxon>
        <taxon>Thelebolaceae</taxon>
        <taxon>Pseudogymnoascus</taxon>
    </lineage>
</organism>
<dbReference type="EMBL" id="KV460232">
    <property type="protein sequence ID" value="OBT95959.1"/>
    <property type="molecule type" value="Genomic_DNA"/>
</dbReference>
<keyword evidence="4 5" id="KW-0408">Iron</keyword>
<evidence type="ECO:0000256" key="2">
    <source>
        <dbReference type="ARBA" id="ARBA00022723"/>
    </source>
</evidence>